<dbReference type="EMBL" id="DRWN01000023">
    <property type="protein sequence ID" value="HHK68058.1"/>
    <property type="molecule type" value="Genomic_DNA"/>
</dbReference>
<dbReference type="InterPro" id="IPR052019">
    <property type="entry name" value="F420H2_bilvrd_red/Heme_oxyg"/>
</dbReference>
<organism evidence="3">
    <name type="scientific">Caldiarchaeum subterraneum</name>
    <dbReference type="NCBI Taxonomy" id="311458"/>
    <lineage>
        <taxon>Archaea</taxon>
        <taxon>Nitrososphaerota</taxon>
        <taxon>Candidatus Caldarchaeales</taxon>
        <taxon>Candidatus Caldarchaeaceae</taxon>
        <taxon>Candidatus Caldarchaeum</taxon>
    </lineage>
</organism>
<evidence type="ECO:0000256" key="1">
    <source>
        <dbReference type="ARBA" id="ARBA00023002"/>
    </source>
</evidence>
<evidence type="ECO:0000259" key="2">
    <source>
        <dbReference type="Pfam" id="PF01243"/>
    </source>
</evidence>
<dbReference type="GO" id="GO:0070967">
    <property type="term" value="F:coenzyme F420 binding"/>
    <property type="evidence" value="ECO:0007669"/>
    <property type="project" value="TreeGrafter"/>
</dbReference>
<evidence type="ECO:0000313" key="3">
    <source>
        <dbReference type="EMBL" id="HHK68058.1"/>
    </source>
</evidence>
<dbReference type="InterPro" id="IPR012349">
    <property type="entry name" value="Split_barrel_FMN-bd"/>
</dbReference>
<gene>
    <name evidence="3" type="ORF">ENM11_02735</name>
</gene>
<dbReference type="Pfam" id="PF01243">
    <property type="entry name" value="PNPOx_N"/>
    <property type="match status" value="1"/>
</dbReference>
<feature type="domain" description="Pyridoxamine 5'-phosphate oxidase N-terminal" evidence="2">
    <location>
        <begin position="7"/>
        <end position="127"/>
    </location>
</feature>
<proteinExistence type="predicted"/>
<keyword evidence="1" id="KW-0560">Oxidoreductase</keyword>
<dbReference type="NCBIfam" id="TIGR03618">
    <property type="entry name" value="Rv1155_F420"/>
    <property type="match status" value="1"/>
</dbReference>
<protein>
    <submittedName>
        <fullName evidence="3">PPOX class F420-dependent oxidoreductase</fullName>
    </submittedName>
</protein>
<dbReference type="GO" id="GO:0016627">
    <property type="term" value="F:oxidoreductase activity, acting on the CH-CH group of donors"/>
    <property type="evidence" value="ECO:0007669"/>
    <property type="project" value="TreeGrafter"/>
</dbReference>
<dbReference type="InterPro" id="IPR019920">
    <property type="entry name" value="F420-binding_dom_put"/>
</dbReference>
<dbReference type="Gene3D" id="2.30.110.10">
    <property type="entry name" value="Electron Transport, Fmn-binding Protein, Chain A"/>
    <property type="match status" value="1"/>
</dbReference>
<dbReference type="GO" id="GO:0005829">
    <property type="term" value="C:cytosol"/>
    <property type="evidence" value="ECO:0007669"/>
    <property type="project" value="TreeGrafter"/>
</dbReference>
<dbReference type="AlphaFoldDB" id="A0A7C5L966"/>
<sequence>MVLDSGVLELLRGRNFGFLATVNKDGSPQVSPVWIDEENGYILVNTVEDRVKVSNTRKDPRVSLAIPDSQNPYRYAYVKGRVVDYVFGDKAEEHIDKLAIKYTGEKFKWRTPGDRRVIMKIKPEKTRLL</sequence>
<name>A0A7C5L966_CALS0</name>
<dbReference type="PANTHER" id="PTHR35176:SF6">
    <property type="entry name" value="HEME OXYGENASE HI_0854-RELATED"/>
    <property type="match status" value="1"/>
</dbReference>
<dbReference type="SUPFAM" id="SSF50475">
    <property type="entry name" value="FMN-binding split barrel"/>
    <property type="match status" value="1"/>
</dbReference>
<dbReference type="PANTHER" id="PTHR35176">
    <property type="entry name" value="HEME OXYGENASE HI_0854-RELATED"/>
    <property type="match status" value="1"/>
</dbReference>
<reference evidence="3" key="1">
    <citation type="journal article" date="2020" name="mSystems">
        <title>Genome- and Community-Level Interaction Insights into Carbon Utilization and Element Cycling Functions of Hydrothermarchaeota in Hydrothermal Sediment.</title>
        <authorList>
            <person name="Zhou Z."/>
            <person name="Liu Y."/>
            <person name="Xu W."/>
            <person name="Pan J."/>
            <person name="Luo Z.H."/>
            <person name="Li M."/>
        </authorList>
    </citation>
    <scope>NUCLEOTIDE SEQUENCE [LARGE SCALE GENOMIC DNA]</scope>
    <source>
        <strain evidence="3">SpSt-1056</strain>
    </source>
</reference>
<comment type="caution">
    <text evidence="3">The sequence shown here is derived from an EMBL/GenBank/DDBJ whole genome shotgun (WGS) entry which is preliminary data.</text>
</comment>
<dbReference type="InterPro" id="IPR011576">
    <property type="entry name" value="Pyridox_Oxase_N"/>
</dbReference>
<accession>A0A7C5L966</accession>